<reference evidence="3" key="1">
    <citation type="journal article" date="2020" name="Ecol. Evol.">
        <title>Genome structure and content of the rice root-knot nematode (Meloidogyne graminicola).</title>
        <authorList>
            <person name="Phan N.T."/>
            <person name="Danchin E.G.J."/>
            <person name="Klopp C."/>
            <person name="Perfus-Barbeoch L."/>
            <person name="Kozlowski D.K."/>
            <person name="Koutsovoulos G.D."/>
            <person name="Lopez-Roques C."/>
            <person name="Bouchez O."/>
            <person name="Zahm M."/>
            <person name="Besnard G."/>
            <person name="Bellafiore S."/>
        </authorList>
    </citation>
    <scope>NUCLEOTIDE SEQUENCE</scope>
    <source>
        <strain evidence="3">VN-18</strain>
    </source>
</reference>
<feature type="coiled-coil region" evidence="1">
    <location>
        <begin position="47"/>
        <end position="74"/>
    </location>
</feature>
<dbReference type="Proteomes" id="UP000605970">
    <property type="component" value="Unassembled WGS sequence"/>
</dbReference>
<dbReference type="EMBL" id="JABEBT010000105">
    <property type="protein sequence ID" value="KAF7632339.1"/>
    <property type="molecule type" value="Genomic_DNA"/>
</dbReference>
<proteinExistence type="predicted"/>
<protein>
    <submittedName>
        <fullName evidence="3">Uncharacterized protein</fullName>
    </submittedName>
</protein>
<organism evidence="3 4">
    <name type="scientific">Meloidogyne graminicola</name>
    <dbReference type="NCBI Taxonomy" id="189291"/>
    <lineage>
        <taxon>Eukaryota</taxon>
        <taxon>Metazoa</taxon>
        <taxon>Ecdysozoa</taxon>
        <taxon>Nematoda</taxon>
        <taxon>Chromadorea</taxon>
        <taxon>Rhabditida</taxon>
        <taxon>Tylenchina</taxon>
        <taxon>Tylenchomorpha</taxon>
        <taxon>Tylenchoidea</taxon>
        <taxon>Meloidogynidae</taxon>
        <taxon>Meloidogyninae</taxon>
        <taxon>Meloidogyne</taxon>
    </lineage>
</organism>
<keyword evidence="4" id="KW-1185">Reference proteome</keyword>
<name>A0A8S9ZGG1_9BILA</name>
<feature type="signal peptide" evidence="2">
    <location>
        <begin position="1"/>
        <end position="24"/>
    </location>
</feature>
<dbReference type="AlphaFoldDB" id="A0A8S9ZGG1"/>
<keyword evidence="1" id="KW-0175">Coiled coil</keyword>
<accession>A0A8S9ZGG1</accession>
<comment type="caution">
    <text evidence="3">The sequence shown here is derived from an EMBL/GenBank/DDBJ whole genome shotgun (WGS) entry which is preliminary data.</text>
</comment>
<feature type="chain" id="PRO_5035847029" evidence="2">
    <location>
        <begin position="25"/>
        <end position="177"/>
    </location>
</feature>
<evidence type="ECO:0000313" key="3">
    <source>
        <dbReference type="EMBL" id="KAF7632339.1"/>
    </source>
</evidence>
<evidence type="ECO:0000256" key="2">
    <source>
        <dbReference type="SAM" id="SignalP"/>
    </source>
</evidence>
<feature type="coiled-coil region" evidence="1">
    <location>
        <begin position="106"/>
        <end position="140"/>
    </location>
</feature>
<sequence>MHFKLFSTFFLLFILFNEPFSSNAFFSEFFQNIKNGLIGGENENKNENIIEDNIDNSNQQNNKLENKNEIKDNTLPGSYFNLKFKHFGLGGPNNNLFNGNNLKSGINEKEITDNQFNENNNKLEEKEENEEEEERLFNRVVNWFKQNTEEILAKGKEFFTINKKNDKKLEEGEEKMN</sequence>
<evidence type="ECO:0000313" key="4">
    <source>
        <dbReference type="Proteomes" id="UP000605970"/>
    </source>
</evidence>
<keyword evidence="2" id="KW-0732">Signal</keyword>
<gene>
    <name evidence="3" type="ORF">Mgra_00008264</name>
</gene>
<evidence type="ECO:0000256" key="1">
    <source>
        <dbReference type="SAM" id="Coils"/>
    </source>
</evidence>